<dbReference type="InterPro" id="IPR032465">
    <property type="entry name" value="ACMSD"/>
</dbReference>
<reference evidence="3" key="1">
    <citation type="submission" date="2023-03" db="EMBL/GenBank/DDBJ databases">
        <title>Andean soil-derived lignocellulolytic bacterial consortium as a source of novel taxa and putative plastic-active enzymes.</title>
        <authorList>
            <person name="Diaz-Garcia L."/>
            <person name="Chuvochina M."/>
            <person name="Feuerriegel G."/>
            <person name="Bunk B."/>
            <person name="Sproer C."/>
            <person name="Streit W.R."/>
            <person name="Rodriguez L.M."/>
            <person name="Overmann J."/>
            <person name="Jimenez D.J."/>
        </authorList>
    </citation>
    <scope>NUCLEOTIDE SEQUENCE</scope>
    <source>
        <strain evidence="3">MAG 26</strain>
    </source>
</reference>
<accession>A0AAJ5X7U7</accession>
<dbReference type="PANTHER" id="PTHR21240:SF28">
    <property type="entry name" value="ISO-OROTATE DECARBOXYLASE (EUROFUNG)"/>
    <property type="match status" value="1"/>
</dbReference>
<organism evidence="3 4">
    <name type="scientific">Candidatus Andeanibacterium colombiense</name>
    <dbReference type="NCBI Taxonomy" id="3121345"/>
    <lineage>
        <taxon>Bacteria</taxon>
        <taxon>Pseudomonadati</taxon>
        <taxon>Pseudomonadota</taxon>
        <taxon>Alphaproteobacteria</taxon>
        <taxon>Sphingomonadales</taxon>
        <taxon>Sphingomonadaceae</taxon>
        <taxon>Candidatus Andeanibacterium</taxon>
    </lineage>
</organism>
<dbReference type="Pfam" id="PF04909">
    <property type="entry name" value="Amidohydro_2"/>
    <property type="match status" value="1"/>
</dbReference>
<evidence type="ECO:0000256" key="1">
    <source>
        <dbReference type="ARBA" id="ARBA00023239"/>
    </source>
</evidence>
<evidence type="ECO:0000313" key="4">
    <source>
        <dbReference type="Proteomes" id="UP001218362"/>
    </source>
</evidence>
<evidence type="ECO:0000313" key="3">
    <source>
        <dbReference type="EMBL" id="WEK47356.1"/>
    </source>
</evidence>
<dbReference type="EMBL" id="CP119316">
    <property type="protein sequence ID" value="WEK47356.1"/>
    <property type="molecule type" value="Genomic_DNA"/>
</dbReference>
<dbReference type="GO" id="GO:0019748">
    <property type="term" value="P:secondary metabolic process"/>
    <property type="evidence" value="ECO:0007669"/>
    <property type="project" value="TreeGrafter"/>
</dbReference>
<dbReference type="KEGG" id="acob:P0Y56_03465"/>
<protein>
    <submittedName>
        <fullName evidence="3">Amidohydrolase family protein</fullName>
    </submittedName>
</protein>
<proteinExistence type="predicted"/>
<keyword evidence="1" id="KW-0456">Lyase</keyword>
<dbReference type="InterPro" id="IPR006680">
    <property type="entry name" value="Amidohydro-rel"/>
</dbReference>
<dbReference type="GO" id="GO:0005737">
    <property type="term" value="C:cytoplasm"/>
    <property type="evidence" value="ECO:0007669"/>
    <property type="project" value="TreeGrafter"/>
</dbReference>
<evidence type="ECO:0000259" key="2">
    <source>
        <dbReference type="Pfam" id="PF04909"/>
    </source>
</evidence>
<dbReference type="GO" id="GO:0016831">
    <property type="term" value="F:carboxy-lyase activity"/>
    <property type="evidence" value="ECO:0007669"/>
    <property type="project" value="InterPro"/>
</dbReference>
<dbReference type="SUPFAM" id="SSF51556">
    <property type="entry name" value="Metallo-dependent hydrolases"/>
    <property type="match status" value="1"/>
</dbReference>
<gene>
    <name evidence="3" type="ORF">P0Y56_03465</name>
</gene>
<feature type="domain" description="Amidohydrolase-related" evidence="2">
    <location>
        <begin position="118"/>
        <end position="381"/>
    </location>
</feature>
<dbReference type="PANTHER" id="PTHR21240">
    <property type="entry name" value="2-AMINO-3-CARBOXYLMUCONATE-6-SEMIALDEHYDE DECARBOXYLASE"/>
    <property type="match status" value="1"/>
</dbReference>
<dbReference type="Gene3D" id="3.20.20.140">
    <property type="entry name" value="Metal-dependent hydrolases"/>
    <property type="match status" value="1"/>
</dbReference>
<dbReference type="Proteomes" id="UP001218362">
    <property type="component" value="Chromosome"/>
</dbReference>
<dbReference type="InterPro" id="IPR032466">
    <property type="entry name" value="Metal_Hydrolase"/>
</dbReference>
<sequence length="402" mass="45131">MIETPLVSCDDHLDLNMLPADVWTKRMGEKWGDRAPHIEINDKGMAQWIADGQSWGGWSGKAFRFSDGPKPILTAYDRGGIEDTTELRAGNPVLRLADMDRDHVWAHIVFGPVTSIKTADPEFMAACYATYNDWLHEDFCSAAPDRLIGVAMLPPHPEPAIAELSRLVARGGVKQANLQIAVAEPRLEDPRWEPLFELLESSGIALSFHVTVFPSVTNAFDKYKGSPGATFLHAKMFIEQFLDPFVDLFAWGILERHPGMKIVIAESGVGWVPWVVEELDYRHYRLWECADFWDDRGGIPHKLKPSEVFRRQVYGTFQQSPTAMRLLEFWGPDNLLWASDYPHPDSIWPNSQKTISETMGHMAIDDVRRIVGGNAAKLYGLDLSKATVLGKLDIGYEAVAAE</sequence>
<name>A0AAJ5X7U7_9SPHN</name>
<dbReference type="GO" id="GO:0016787">
    <property type="term" value="F:hydrolase activity"/>
    <property type="evidence" value="ECO:0007669"/>
    <property type="project" value="InterPro"/>
</dbReference>
<dbReference type="AlphaFoldDB" id="A0AAJ5X7U7"/>